<evidence type="ECO:0000313" key="1">
    <source>
        <dbReference type="EMBL" id="KAI5670131.1"/>
    </source>
</evidence>
<dbReference type="Proteomes" id="UP001060085">
    <property type="component" value="Linkage Group LG03"/>
</dbReference>
<comment type="caution">
    <text evidence="1">The sequence shown here is derived from an EMBL/GenBank/DDBJ whole genome shotgun (WGS) entry which is preliminary data.</text>
</comment>
<name>A0ACC0BBX4_CATRO</name>
<sequence>MMSETSMIGNNEIRSHYLNGKIPDEIAENLKEFFPEHGDLSFEEVLLQQESAYQYIQAYGKNKDKTSSSGSSSNRSQSLVQEGESSRNANVESQMALDEALARSLQELGDDFEDFYITEHSGTMAATSVSTTESRESTPRETPAMAGSQTVRQDDIDPDNMTYEELQSLGEAVGHENRGLSDDLISRLPTFKYRTGLFSKKRKKEECVICREEYKSGTRLATLPCAHQYHSVCITQWLKLNKNCPVCQEEVRDD</sequence>
<gene>
    <name evidence="1" type="ORF">M9H77_10495</name>
</gene>
<keyword evidence="2" id="KW-1185">Reference proteome</keyword>
<dbReference type="EMBL" id="CM044703">
    <property type="protein sequence ID" value="KAI5670131.1"/>
    <property type="molecule type" value="Genomic_DNA"/>
</dbReference>
<reference evidence="2" key="1">
    <citation type="journal article" date="2023" name="Nat. Plants">
        <title>Single-cell RNA sequencing provides a high-resolution roadmap for understanding the multicellular compartmentation of specialized metabolism.</title>
        <authorList>
            <person name="Sun S."/>
            <person name="Shen X."/>
            <person name="Li Y."/>
            <person name="Li Y."/>
            <person name="Wang S."/>
            <person name="Li R."/>
            <person name="Zhang H."/>
            <person name="Shen G."/>
            <person name="Guo B."/>
            <person name="Wei J."/>
            <person name="Xu J."/>
            <person name="St-Pierre B."/>
            <person name="Chen S."/>
            <person name="Sun C."/>
        </authorList>
    </citation>
    <scope>NUCLEOTIDE SEQUENCE [LARGE SCALE GENOMIC DNA]</scope>
</reference>
<protein>
    <submittedName>
        <fullName evidence="1">Uncharacterized protein</fullName>
    </submittedName>
</protein>
<accession>A0ACC0BBX4</accession>
<proteinExistence type="predicted"/>
<organism evidence="1 2">
    <name type="scientific">Catharanthus roseus</name>
    <name type="common">Madagascar periwinkle</name>
    <name type="synonym">Vinca rosea</name>
    <dbReference type="NCBI Taxonomy" id="4058"/>
    <lineage>
        <taxon>Eukaryota</taxon>
        <taxon>Viridiplantae</taxon>
        <taxon>Streptophyta</taxon>
        <taxon>Embryophyta</taxon>
        <taxon>Tracheophyta</taxon>
        <taxon>Spermatophyta</taxon>
        <taxon>Magnoliopsida</taxon>
        <taxon>eudicotyledons</taxon>
        <taxon>Gunneridae</taxon>
        <taxon>Pentapetalae</taxon>
        <taxon>asterids</taxon>
        <taxon>lamiids</taxon>
        <taxon>Gentianales</taxon>
        <taxon>Apocynaceae</taxon>
        <taxon>Rauvolfioideae</taxon>
        <taxon>Vinceae</taxon>
        <taxon>Catharanthinae</taxon>
        <taxon>Catharanthus</taxon>
    </lineage>
</organism>
<evidence type="ECO:0000313" key="2">
    <source>
        <dbReference type="Proteomes" id="UP001060085"/>
    </source>
</evidence>